<keyword evidence="2" id="KW-0378">Hydrolase</keyword>
<dbReference type="SUPFAM" id="SSF50044">
    <property type="entry name" value="SH3-domain"/>
    <property type="match status" value="1"/>
</dbReference>
<reference evidence="6" key="1">
    <citation type="journal article" date="2014" name="Int. J. Syst. Evol. Microbiol.">
        <title>Complete genome sequence of Corynebacterium casei LMG S-19264T (=DSM 44701T), isolated from a smear-ripened cheese.</title>
        <authorList>
            <consortium name="US DOE Joint Genome Institute (JGI-PGF)"/>
            <person name="Walter F."/>
            <person name="Albersmeier A."/>
            <person name="Kalinowski J."/>
            <person name="Ruckert C."/>
        </authorList>
    </citation>
    <scope>NUCLEOTIDE SEQUENCE</scope>
    <source>
        <strain evidence="6">CGMCC 1.12987</strain>
    </source>
</reference>
<evidence type="ECO:0008006" key="8">
    <source>
        <dbReference type="Google" id="ProtNLM"/>
    </source>
</evidence>
<evidence type="ECO:0000313" key="7">
    <source>
        <dbReference type="Proteomes" id="UP000644756"/>
    </source>
</evidence>
<dbReference type="GO" id="GO:0030288">
    <property type="term" value="C:outer membrane-bounded periplasmic space"/>
    <property type="evidence" value="ECO:0007669"/>
    <property type="project" value="TreeGrafter"/>
</dbReference>
<evidence type="ECO:0000256" key="3">
    <source>
        <dbReference type="ARBA" id="ARBA00023316"/>
    </source>
</evidence>
<dbReference type="InterPro" id="IPR003646">
    <property type="entry name" value="SH3-like_bac-type"/>
</dbReference>
<dbReference type="PANTHER" id="PTHR30404:SF0">
    <property type="entry name" value="N-ACETYLMURAMOYL-L-ALANINE AMIDASE AMIC"/>
    <property type="match status" value="1"/>
</dbReference>
<proteinExistence type="predicted"/>
<keyword evidence="1" id="KW-0728">SH3 domain</keyword>
<evidence type="ECO:0000259" key="5">
    <source>
        <dbReference type="PROSITE" id="PS51781"/>
    </source>
</evidence>
<evidence type="ECO:0000259" key="4">
    <source>
        <dbReference type="PROSITE" id="PS50002"/>
    </source>
</evidence>
<dbReference type="InterPro" id="IPR036028">
    <property type="entry name" value="SH3-like_dom_sf"/>
</dbReference>
<evidence type="ECO:0000313" key="6">
    <source>
        <dbReference type="EMBL" id="GGF94958.1"/>
    </source>
</evidence>
<feature type="domain" description="SH3b" evidence="5">
    <location>
        <begin position="30"/>
        <end position="92"/>
    </location>
</feature>
<dbReference type="InterPro" id="IPR002508">
    <property type="entry name" value="MurNAc-LAA_cat"/>
</dbReference>
<dbReference type="Gene3D" id="2.30.30.40">
    <property type="entry name" value="SH3 Domains"/>
    <property type="match status" value="2"/>
</dbReference>
<dbReference type="AlphaFoldDB" id="A0A917CRU8"/>
<name>A0A917CRU8_9BACL</name>
<dbReference type="SMART" id="SM00287">
    <property type="entry name" value="SH3b"/>
    <property type="match status" value="2"/>
</dbReference>
<dbReference type="PROSITE" id="PS51781">
    <property type="entry name" value="SH3B"/>
    <property type="match status" value="2"/>
</dbReference>
<feature type="domain" description="SH3" evidence="4">
    <location>
        <begin position="116"/>
        <end position="182"/>
    </location>
</feature>
<comment type="caution">
    <text evidence="6">The sequence shown here is derived from an EMBL/GenBank/DDBJ whole genome shotgun (WGS) entry which is preliminary data.</text>
</comment>
<gene>
    <name evidence="6" type="ORF">GCM10010916_10450</name>
</gene>
<dbReference type="Pfam" id="PF08239">
    <property type="entry name" value="SH3_3"/>
    <property type="match status" value="2"/>
</dbReference>
<organism evidence="6 7">
    <name type="scientific">Paenibacillus abyssi</name>
    <dbReference type="NCBI Taxonomy" id="1340531"/>
    <lineage>
        <taxon>Bacteria</taxon>
        <taxon>Bacillati</taxon>
        <taxon>Bacillota</taxon>
        <taxon>Bacilli</taxon>
        <taxon>Bacillales</taxon>
        <taxon>Paenibacillaceae</taxon>
        <taxon>Paenibacillus</taxon>
    </lineage>
</organism>
<dbReference type="CDD" id="cd02696">
    <property type="entry name" value="MurNAc-LAA"/>
    <property type="match status" value="1"/>
</dbReference>
<dbReference type="Gene3D" id="3.40.630.40">
    <property type="entry name" value="Zn-dependent exopeptidases"/>
    <property type="match status" value="1"/>
</dbReference>
<reference evidence="6" key="2">
    <citation type="submission" date="2020-09" db="EMBL/GenBank/DDBJ databases">
        <authorList>
            <person name="Sun Q."/>
            <person name="Zhou Y."/>
        </authorList>
    </citation>
    <scope>NUCLEOTIDE SEQUENCE</scope>
    <source>
        <strain evidence="6">CGMCC 1.12987</strain>
    </source>
</reference>
<keyword evidence="7" id="KW-1185">Reference proteome</keyword>
<evidence type="ECO:0000256" key="1">
    <source>
        <dbReference type="ARBA" id="ARBA00022443"/>
    </source>
</evidence>
<dbReference type="EMBL" id="BMGR01000003">
    <property type="protein sequence ID" value="GGF94958.1"/>
    <property type="molecule type" value="Genomic_DNA"/>
</dbReference>
<dbReference type="GO" id="GO:0071555">
    <property type="term" value="P:cell wall organization"/>
    <property type="evidence" value="ECO:0007669"/>
    <property type="project" value="UniProtKB-KW"/>
</dbReference>
<dbReference type="InterPro" id="IPR050695">
    <property type="entry name" value="N-acetylmuramoyl_amidase_3"/>
</dbReference>
<dbReference type="SUPFAM" id="SSF53187">
    <property type="entry name" value="Zn-dependent exopeptidases"/>
    <property type="match status" value="1"/>
</dbReference>
<accession>A0A917CRU8</accession>
<dbReference type="InterPro" id="IPR001452">
    <property type="entry name" value="SH3_domain"/>
</dbReference>
<sequence>MKNLISVILICLLLSTVWSIPGKAEASGISGYYKVYADSLNVRSEPSSKGAVIGSLKIGDVVSVSKEAHGWLSISTDQLSGWVAGYYLKKVDGKDAKAAVKPAELKAKPEAKPAEPITKQVTVLADVLRVREGPGTNHKVLGSVYAGDPLIVLNGKEGWYQVESSNGQAGWVSSQYVGEAGAQQIQSGKLQGKVIVIDPGHGGNDPGMIGAKHETLEKELNLQTALLLAEKLRNQGAQVVMTRTRDDEKPKLSERVKVSQSAAADVFVSIHYNSSTKKTSGTLTFYYADKDERVARAIEGRLSQGTGLKSNGIAFGNYHVLRENSTPSALVELGFLSNEKDEEIVRTSDYQQKATEAIAQGLIDYLTL</sequence>
<dbReference type="PANTHER" id="PTHR30404">
    <property type="entry name" value="N-ACETYLMURAMOYL-L-ALANINE AMIDASE"/>
    <property type="match status" value="1"/>
</dbReference>
<evidence type="ECO:0000256" key="2">
    <source>
        <dbReference type="ARBA" id="ARBA00022801"/>
    </source>
</evidence>
<protein>
    <recommendedName>
        <fullName evidence="8">N-acetylmuramoyl-L-alanine amidase</fullName>
    </recommendedName>
</protein>
<dbReference type="GO" id="GO:0008745">
    <property type="term" value="F:N-acetylmuramoyl-L-alanine amidase activity"/>
    <property type="evidence" value="ECO:0007669"/>
    <property type="project" value="InterPro"/>
</dbReference>
<dbReference type="RefSeq" id="WP_188529694.1">
    <property type="nucleotide sequence ID" value="NZ_BMGR01000003.1"/>
</dbReference>
<dbReference type="Proteomes" id="UP000644756">
    <property type="component" value="Unassembled WGS sequence"/>
</dbReference>
<feature type="domain" description="SH3b" evidence="5">
    <location>
        <begin position="116"/>
        <end position="181"/>
    </location>
</feature>
<dbReference type="GO" id="GO:0009253">
    <property type="term" value="P:peptidoglycan catabolic process"/>
    <property type="evidence" value="ECO:0007669"/>
    <property type="project" value="InterPro"/>
</dbReference>
<dbReference type="Pfam" id="PF01520">
    <property type="entry name" value="Amidase_3"/>
    <property type="match status" value="1"/>
</dbReference>
<dbReference type="SMART" id="SM00646">
    <property type="entry name" value="Ami_3"/>
    <property type="match status" value="1"/>
</dbReference>
<dbReference type="PROSITE" id="PS50002">
    <property type="entry name" value="SH3"/>
    <property type="match status" value="1"/>
</dbReference>
<keyword evidence="3" id="KW-0961">Cell wall biogenesis/degradation</keyword>